<sequence length="379" mass="41815">MAFIFTFLKKYRLASFVAIFMMLVELSVELLQPWIIFRIIDDGILAGNLQAVWLWGGILMTGAAAAFAAGIIGTFYASHASQGFAYDLRSKLYVTVQSFSYAMFSRFAASSLITRLTGDVSQLQDTIFMSLRFMSRVPLLVLGGVIMSLIVNVKLGLLLTVTVPVLLVFLYLVMKKASALFRSVQRRLDSVNGSIQENLTAIRQIRDAIGYVPQEVLLFSGTVCENIAWGDEHATLDDIREAARQAQLHETIANLPNGYDTLLGQRGINLSGGQKQRLSIARALVRKPSILILDDSTSALDVKTEAALLAELETLSCTTFLITQKISSTMSADLVLLLDEGRLIAKGTHEELLSASELYRHIYKSQFGEEALQHAQSIH</sequence>
<feature type="transmembrane region" description="Helical" evidence="5">
    <location>
        <begin position="157"/>
        <end position="174"/>
    </location>
</feature>
<dbReference type="InterPro" id="IPR039421">
    <property type="entry name" value="Type_1_exporter"/>
</dbReference>
<feature type="transmembrane region" description="Helical" evidence="5">
    <location>
        <begin position="12"/>
        <end position="31"/>
    </location>
</feature>
<dbReference type="Proteomes" id="UP001580430">
    <property type="component" value="Unassembled WGS sequence"/>
</dbReference>
<accession>A0ABV5CAJ6</accession>
<keyword evidence="8" id="KW-0067">ATP-binding</keyword>
<name>A0ABV5CAJ6_9BACL</name>
<evidence type="ECO:0000256" key="3">
    <source>
        <dbReference type="ARBA" id="ARBA00022989"/>
    </source>
</evidence>
<feature type="transmembrane region" description="Helical" evidence="5">
    <location>
        <begin position="92"/>
        <end position="113"/>
    </location>
</feature>
<organism evidence="8 9">
    <name type="scientific">Paenibacillus medicaginis</name>
    <dbReference type="NCBI Taxonomy" id="1470560"/>
    <lineage>
        <taxon>Bacteria</taxon>
        <taxon>Bacillati</taxon>
        <taxon>Bacillota</taxon>
        <taxon>Bacilli</taxon>
        <taxon>Bacillales</taxon>
        <taxon>Paenibacillaceae</taxon>
        <taxon>Paenibacillus</taxon>
    </lineage>
</organism>
<feature type="domain" description="ABC transporter" evidence="6">
    <location>
        <begin position="131"/>
        <end position="365"/>
    </location>
</feature>
<dbReference type="InterPro" id="IPR027417">
    <property type="entry name" value="P-loop_NTPase"/>
</dbReference>
<dbReference type="InterPro" id="IPR003439">
    <property type="entry name" value="ABC_transporter-like_ATP-bd"/>
</dbReference>
<dbReference type="PROSITE" id="PS50893">
    <property type="entry name" value="ABC_TRANSPORTER_2"/>
    <property type="match status" value="1"/>
</dbReference>
<evidence type="ECO:0000259" key="7">
    <source>
        <dbReference type="PROSITE" id="PS50929"/>
    </source>
</evidence>
<dbReference type="SUPFAM" id="SSF90123">
    <property type="entry name" value="ABC transporter transmembrane region"/>
    <property type="match status" value="1"/>
</dbReference>
<feature type="domain" description="ABC transmembrane type-1" evidence="7">
    <location>
        <begin position="16"/>
        <end position="206"/>
    </location>
</feature>
<proteinExistence type="predicted"/>
<keyword evidence="9" id="KW-1185">Reference proteome</keyword>
<evidence type="ECO:0000256" key="5">
    <source>
        <dbReference type="SAM" id="Phobius"/>
    </source>
</evidence>
<evidence type="ECO:0000313" key="8">
    <source>
        <dbReference type="EMBL" id="MFB5763362.1"/>
    </source>
</evidence>
<evidence type="ECO:0000256" key="4">
    <source>
        <dbReference type="ARBA" id="ARBA00023136"/>
    </source>
</evidence>
<evidence type="ECO:0000313" key="9">
    <source>
        <dbReference type="Proteomes" id="UP001580430"/>
    </source>
</evidence>
<dbReference type="PROSITE" id="PS00211">
    <property type="entry name" value="ABC_TRANSPORTER_1"/>
    <property type="match status" value="1"/>
</dbReference>
<keyword evidence="3 5" id="KW-1133">Transmembrane helix</keyword>
<dbReference type="PANTHER" id="PTHR43394">
    <property type="entry name" value="ATP-DEPENDENT PERMEASE MDL1, MITOCHONDRIAL"/>
    <property type="match status" value="1"/>
</dbReference>
<feature type="transmembrane region" description="Helical" evidence="5">
    <location>
        <begin position="52"/>
        <end position="72"/>
    </location>
</feature>
<dbReference type="InterPro" id="IPR036640">
    <property type="entry name" value="ABC1_TM_sf"/>
</dbReference>
<evidence type="ECO:0000259" key="6">
    <source>
        <dbReference type="PROSITE" id="PS50893"/>
    </source>
</evidence>
<dbReference type="InterPro" id="IPR017871">
    <property type="entry name" value="ABC_transporter-like_CS"/>
</dbReference>
<evidence type="ECO:0000256" key="1">
    <source>
        <dbReference type="ARBA" id="ARBA00004651"/>
    </source>
</evidence>
<dbReference type="PROSITE" id="PS50929">
    <property type="entry name" value="ABC_TM1F"/>
    <property type="match status" value="1"/>
</dbReference>
<dbReference type="Pfam" id="PF00664">
    <property type="entry name" value="ABC_membrane"/>
    <property type="match status" value="1"/>
</dbReference>
<dbReference type="GO" id="GO:0005524">
    <property type="term" value="F:ATP binding"/>
    <property type="evidence" value="ECO:0007669"/>
    <property type="project" value="UniProtKB-KW"/>
</dbReference>
<reference evidence="8 9" key="1">
    <citation type="submission" date="2024-09" db="EMBL/GenBank/DDBJ databases">
        <title>Paenibacillus zeirhizospherea sp. nov., isolated from surface of the maize (Zea mays) roots in a horticulture field, Hungary.</title>
        <authorList>
            <person name="Marton D."/>
            <person name="Farkas M."/>
            <person name="Bedics A."/>
            <person name="Toth E."/>
            <person name="Tancsics A."/>
            <person name="Boka K."/>
            <person name="Marati G."/>
            <person name="Kriszt B."/>
            <person name="Cserhati M."/>
        </authorList>
    </citation>
    <scope>NUCLEOTIDE SEQUENCE [LARGE SCALE GENOMIC DNA]</scope>
    <source>
        <strain evidence="8 9">JCM 18446</strain>
    </source>
</reference>
<gene>
    <name evidence="8" type="ORF">ACE5LO_23580</name>
</gene>
<keyword evidence="2 5" id="KW-0812">Transmembrane</keyword>
<evidence type="ECO:0000256" key="2">
    <source>
        <dbReference type="ARBA" id="ARBA00022692"/>
    </source>
</evidence>
<dbReference type="RefSeq" id="WP_375522427.1">
    <property type="nucleotide sequence ID" value="NZ_JBHIRY010000034.1"/>
</dbReference>
<comment type="subcellular location">
    <subcellularLocation>
        <location evidence="1">Cell membrane</location>
        <topology evidence="1">Multi-pass membrane protein</topology>
    </subcellularLocation>
</comment>
<feature type="transmembrane region" description="Helical" evidence="5">
    <location>
        <begin position="133"/>
        <end position="151"/>
    </location>
</feature>
<comment type="caution">
    <text evidence="8">The sequence shown here is derived from an EMBL/GenBank/DDBJ whole genome shotgun (WGS) entry which is preliminary data.</text>
</comment>
<dbReference type="InterPro" id="IPR011527">
    <property type="entry name" value="ABC1_TM_dom"/>
</dbReference>
<dbReference type="EMBL" id="JBHIRY010000034">
    <property type="protein sequence ID" value="MFB5763362.1"/>
    <property type="molecule type" value="Genomic_DNA"/>
</dbReference>
<dbReference type="CDD" id="cd18548">
    <property type="entry name" value="ABC_6TM_Tm287_like"/>
    <property type="match status" value="1"/>
</dbReference>
<dbReference type="Gene3D" id="3.40.50.300">
    <property type="entry name" value="P-loop containing nucleotide triphosphate hydrolases"/>
    <property type="match status" value="1"/>
</dbReference>
<dbReference type="SUPFAM" id="SSF52540">
    <property type="entry name" value="P-loop containing nucleoside triphosphate hydrolases"/>
    <property type="match status" value="1"/>
</dbReference>
<keyword evidence="4 5" id="KW-0472">Membrane</keyword>
<keyword evidence="8" id="KW-0547">Nucleotide-binding</keyword>
<dbReference type="PANTHER" id="PTHR43394:SF1">
    <property type="entry name" value="ATP-BINDING CASSETTE SUB-FAMILY B MEMBER 10, MITOCHONDRIAL"/>
    <property type="match status" value="1"/>
</dbReference>
<protein>
    <submittedName>
        <fullName evidence="8">ABC transporter ATP-binding protein</fullName>
    </submittedName>
</protein>